<dbReference type="InterPro" id="IPR001353">
    <property type="entry name" value="Proteasome_sua/b"/>
</dbReference>
<dbReference type="PANTHER" id="PTHR12436:SF4">
    <property type="entry name" value="LEUKOCYTE RECEPTOR CLUSTER MEMBER 8"/>
    <property type="match status" value="1"/>
</dbReference>
<feature type="compositionally biased region" description="Basic and acidic residues" evidence="1">
    <location>
        <begin position="610"/>
        <end position="622"/>
    </location>
</feature>
<evidence type="ECO:0000256" key="1">
    <source>
        <dbReference type="SAM" id="MobiDB-lite"/>
    </source>
</evidence>
<dbReference type="Pfam" id="PF03399">
    <property type="entry name" value="SAC3_GANP"/>
    <property type="match status" value="1"/>
</dbReference>
<keyword evidence="3" id="KW-1185">Reference proteome</keyword>
<feature type="region of interest" description="Disordered" evidence="1">
    <location>
        <begin position="584"/>
        <end position="636"/>
    </location>
</feature>
<feature type="compositionally biased region" description="Low complexity" evidence="1">
    <location>
        <begin position="542"/>
        <end position="555"/>
    </location>
</feature>
<dbReference type="GO" id="GO:0005839">
    <property type="term" value="C:proteasome core complex"/>
    <property type="evidence" value="ECO:0007669"/>
    <property type="project" value="InterPro"/>
</dbReference>
<dbReference type="Gene3D" id="3.60.20.10">
    <property type="entry name" value="Glutamine Phosphoribosylpyrophosphate, subunit 1, domain 1"/>
    <property type="match status" value="1"/>
</dbReference>
<organism evidence="3 4">
    <name type="scientific">Meloidogyne floridensis</name>
    <dbReference type="NCBI Taxonomy" id="298350"/>
    <lineage>
        <taxon>Eukaryota</taxon>
        <taxon>Metazoa</taxon>
        <taxon>Ecdysozoa</taxon>
        <taxon>Nematoda</taxon>
        <taxon>Chromadorea</taxon>
        <taxon>Rhabditida</taxon>
        <taxon>Tylenchina</taxon>
        <taxon>Tylenchomorpha</taxon>
        <taxon>Tylenchoidea</taxon>
        <taxon>Meloidogynidae</taxon>
        <taxon>Meloidogyninae</taxon>
        <taxon>Meloidogyne</taxon>
    </lineage>
</organism>
<evidence type="ECO:0000259" key="2">
    <source>
        <dbReference type="Pfam" id="PF03399"/>
    </source>
</evidence>
<dbReference type="WBParaSite" id="scf7180000422260.g8661">
    <property type="protein sequence ID" value="scf7180000422260.g8661"/>
    <property type="gene ID" value="scf7180000422260.g8661"/>
</dbReference>
<name>A0A915P3S0_9BILA</name>
<dbReference type="InterPro" id="IPR005062">
    <property type="entry name" value="SAC3/GANP/THP3_conserved"/>
</dbReference>
<dbReference type="AlphaFoldDB" id="A0A915P3S0"/>
<evidence type="ECO:0000313" key="3">
    <source>
        <dbReference type="Proteomes" id="UP000887560"/>
    </source>
</evidence>
<dbReference type="PANTHER" id="PTHR12436">
    <property type="entry name" value="80 KDA MCM3-ASSOCIATED PROTEIN"/>
    <property type="match status" value="1"/>
</dbReference>
<dbReference type="Pfam" id="PF00227">
    <property type="entry name" value="Proteasome"/>
    <property type="match status" value="1"/>
</dbReference>
<feature type="compositionally biased region" description="Polar residues" evidence="1">
    <location>
        <begin position="444"/>
        <end position="458"/>
    </location>
</feature>
<dbReference type="InterPro" id="IPR045107">
    <property type="entry name" value="SAC3/GANP/THP3"/>
</dbReference>
<feature type="compositionally biased region" description="Basic residues" evidence="1">
    <location>
        <begin position="600"/>
        <end position="609"/>
    </location>
</feature>
<accession>A0A915P3S0</accession>
<dbReference type="SUPFAM" id="SSF56235">
    <property type="entry name" value="N-terminal nucleophile aminohydrolases (Ntn hydrolases)"/>
    <property type="match status" value="1"/>
</dbReference>
<protein>
    <submittedName>
        <fullName evidence="4">SAC3/GANP/THP3 conserved domain-containing protein</fullName>
    </submittedName>
</protein>
<feature type="domain" description="SAC3/GANP/THP3 conserved" evidence="2">
    <location>
        <begin position="722"/>
        <end position="939"/>
    </location>
</feature>
<evidence type="ECO:0000313" key="4">
    <source>
        <dbReference type="WBParaSite" id="scf7180000422260.g8661"/>
    </source>
</evidence>
<sequence>MGTHFLIGLRTDNFVILAADKNMYMYGALKLSKEYERDYKLGKRLYMICGGESGDMDSFATWAKANIDLYERRNGYEMRPHAVQHWLRKSMAENLRSEDMWRVNCIIGGYDSLDKTTFMSMMDHYATNLPCQDYMFSGFPGNFGYSIMDNLYKPDMTEEEGLDAVKKCIDQSAKRSIIHLTGFRVIVINAEDNDNSVNHSTADSEQHSQHLENQVSVPDDIPLPVPPLAEITEENQAWMKAQEALRSIGSKNTYSAQQDAYASAFPRNYGWPPQMGGSTMYSTGVYPSHFAGATGFNPYYQYQQNSRFPVQSSASYRPMTSSTSNIDPSSLQSPRPFKPIRFMLNPGGITVSPSRPPTPQQFQTQKFLGSTGVNAYPNDLKNYIERAYQAIEGKEDREKLEGYLKLRVEPLLKSGAVYAVNWAAEPLPHELGFKLKTSWTPSCTLKNQQQKPMQSTGSKAPEGPWRKETPQITRSPALNGQTVQVTMNTNAGLYAPPGSSPSFLSSSVASFHSVPVHDHLPSLSKRSRSRSPLRDFDQRSIQSVQTVSSSSTTTVEMKPLTVKQGTRAAAFGAQMDYKWEESQHQKYQQLDDPKNTMSKKERKKLKKLQKFQEKHQRLEMEASKNQPTSTSNNAFTSFTPIEVSPQKWQIDMPSERKMERARRFAASDDRFGTRGPNRRQQKNYSPIPQNLFVTSNEISQSFVGLNIVGTCTDIEKSFFRLTTAPDPSQVRPPNILLHSLENAKKKYKETRDYRYASDQLKSIRQDLMIQNIRDAFTVKVYETNARVALENKDREEFNQCQNQLKQLYKLVPNCPNCWEFTSYRLLYYIYMKETLDVAYLLDELVPAAISDECMGFSLMIWDAWSMGNYIKLLRLYAKAPKMSGYVMDMFIDRERTEFLISIIKAFRPDIKLSLLINWLQLENEKALIEFLRQRGIEVDGSEDVLDCRKYANINIKF</sequence>
<dbReference type="GO" id="GO:0005634">
    <property type="term" value="C:nucleus"/>
    <property type="evidence" value="ECO:0007669"/>
    <property type="project" value="TreeGrafter"/>
</dbReference>
<feature type="region of interest" description="Disordered" evidence="1">
    <location>
        <begin position="518"/>
        <end position="559"/>
    </location>
</feature>
<reference evidence="4" key="1">
    <citation type="submission" date="2022-11" db="UniProtKB">
        <authorList>
            <consortium name="WormBaseParasite"/>
        </authorList>
    </citation>
    <scope>IDENTIFICATION</scope>
</reference>
<dbReference type="Gene3D" id="1.25.40.990">
    <property type="match status" value="1"/>
</dbReference>
<dbReference type="InterPro" id="IPR029055">
    <property type="entry name" value="Ntn_hydrolases_N"/>
</dbReference>
<dbReference type="GO" id="GO:0051603">
    <property type="term" value="P:proteolysis involved in protein catabolic process"/>
    <property type="evidence" value="ECO:0007669"/>
    <property type="project" value="InterPro"/>
</dbReference>
<proteinExistence type="predicted"/>
<feature type="compositionally biased region" description="Basic and acidic residues" evidence="1">
    <location>
        <begin position="584"/>
        <end position="594"/>
    </location>
</feature>
<dbReference type="Proteomes" id="UP000887560">
    <property type="component" value="Unplaced"/>
</dbReference>
<feature type="region of interest" description="Disordered" evidence="1">
    <location>
        <begin position="444"/>
        <end position="477"/>
    </location>
</feature>